<evidence type="ECO:0000256" key="4">
    <source>
        <dbReference type="PROSITE-ProRule" id="PRU00175"/>
    </source>
</evidence>
<keyword evidence="5" id="KW-0175">Coiled coil</keyword>
<feature type="coiled-coil region" evidence="5">
    <location>
        <begin position="256"/>
        <end position="311"/>
    </location>
</feature>
<gene>
    <name evidence="8" type="ORF">ARMOST_07503</name>
</gene>
<dbReference type="Gene3D" id="3.30.40.10">
    <property type="entry name" value="Zinc/RING finger domain, C3HC4 (zinc finger)"/>
    <property type="match status" value="1"/>
</dbReference>
<name>A0A284R603_ARMOS</name>
<dbReference type="Pfam" id="PF13445">
    <property type="entry name" value="zf-RING_UBOX"/>
    <property type="match status" value="1"/>
</dbReference>
<protein>
    <recommendedName>
        <fullName evidence="7">RING-type domain-containing protein</fullName>
    </recommendedName>
</protein>
<evidence type="ECO:0000259" key="7">
    <source>
        <dbReference type="PROSITE" id="PS50089"/>
    </source>
</evidence>
<organism evidence="8 9">
    <name type="scientific">Armillaria ostoyae</name>
    <name type="common">Armillaria root rot fungus</name>
    <dbReference type="NCBI Taxonomy" id="47428"/>
    <lineage>
        <taxon>Eukaryota</taxon>
        <taxon>Fungi</taxon>
        <taxon>Dikarya</taxon>
        <taxon>Basidiomycota</taxon>
        <taxon>Agaricomycotina</taxon>
        <taxon>Agaricomycetes</taxon>
        <taxon>Agaricomycetidae</taxon>
        <taxon>Agaricales</taxon>
        <taxon>Marasmiineae</taxon>
        <taxon>Physalacriaceae</taxon>
        <taxon>Armillaria</taxon>
    </lineage>
</organism>
<dbReference type="EMBL" id="FUEG01000004">
    <property type="protein sequence ID" value="SJL04143.1"/>
    <property type="molecule type" value="Genomic_DNA"/>
</dbReference>
<keyword evidence="3" id="KW-0862">Zinc</keyword>
<evidence type="ECO:0000256" key="6">
    <source>
        <dbReference type="SAM" id="MobiDB-lite"/>
    </source>
</evidence>
<evidence type="ECO:0000313" key="9">
    <source>
        <dbReference type="Proteomes" id="UP000219338"/>
    </source>
</evidence>
<dbReference type="AlphaFoldDB" id="A0A284R603"/>
<evidence type="ECO:0000256" key="2">
    <source>
        <dbReference type="ARBA" id="ARBA00022771"/>
    </source>
</evidence>
<proteinExistence type="predicted"/>
<sequence>MYQGSSHRCSNGVHKLTDSKGKHPQSLLPKLVVGASRWVVSILPRVKEVTLLFGQHDTIPVSTFYLNDVMRGNPGRASRLFNIAIHMEGYNMVNLFSVDPRNYKQKRDSPKEYPDGRPWDARVPIFDGIHPFRLTEYVQLLPHYDELAEGDFALVVFTVSGYKNKTSGRNMASLNAQLVIRLTEYNDFDEDEGDEPLASHLVDETALGVDDPTPMKVVVDELVITPSSRRRDKKRISELFTDIIEISSDEGEVPLARRKLRKLSELEALVQKLKRENKEAIQAKNEAERQCAKIEEDMKNLKNQLEASCHKIACSKLDDDLTCDICSLNLWYPYILPECGHIFCRNCINDWFNTIAKEHQHQNPYYHHD</sequence>
<accession>A0A284R603</accession>
<keyword evidence="2 4" id="KW-0863">Zinc-finger</keyword>
<keyword evidence="1" id="KW-0479">Metal-binding</keyword>
<evidence type="ECO:0000256" key="5">
    <source>
        <dbReference type="SAM" id="Coils"/>
    </source>
</evidence>
<dbReference type="GO" id="GO:0008270">
    <property type="term" value="F:zinc ion binding"/>
    <property type="evidence" value="ECO:0007669"/>
    <property type="project" value="UniProtKB-KW"/>
</dbReference>
<feature type="region of interest" description="Disordered" evidence="6">
    <location>
        <begin position="1"/>
        <end position="24"/>
    </location>
</feature>
<evidence type="ECO:0000256" key="1">
    <source>
        <dbReference type="ARBA" id="ARBA00022723"/>
    </source>
</evidence>
<dbReference type="InterPro" id="IPR001841">
    <property type="entry name" value="Znf_RING"/>
</dbReference>
<dbReference type="PROSITE" id="PS50089">
    <property type="entry name" value="ZF_RING_2"/>
    <property type="match status" value="1"/>
</dbReference>
<dbReference type="InterPro" id="IPR017907">
    <property type="entry name" value="Znf_RING_CS"/>
</dbReference>
<evidence type="ECO:0000313" key="8">
    <source>
        <dbReference type="EMBL" id="SJL04143.1"/>
    </source>
</evidence>
<reference evidence="9" key="1">
    <citation type="journal article" date="2017" name="Nat. Ecol. Evol.">
        <title>Genome expansion and lineage-specific genetic innovations in the forest pathogenic fungi Armillaria.</title>
        <authorList>
            <person name="Sipos G."/>
            <person name="Prasanna A.N."/>
            <person name="Walter M.C."/>
            <person name="O'Connor E."/>
            <person name="Balint B."/>
            <person name="Krizsan K."/>
            <person name="Kiss B."/>
            <person name="Hess J."/>
            <person name="Varga T."/>
            <person name="Slot J."/>
            <person name="Riley R."/>
            <person name="Boka B."/>
            <person name="Rigling D."/>
            <person name="Barry K."/>
            <person name="Lee J."/>
            <person name="Mihaltcheva S."/>
            <person name="LaButti K."/>
            <person name="Lipzen A."/>
            <person name="Waldron R."/>
            <person name="Moloney N.M."/>
            <person name="Sperisen C."/>
            <person name="Kredics L."/>
            <person name="Vagvoelgyi C."/>
            <person name="Patrignani A."/>
            <person name="Fitzpatrick D."/>
            <person name="Nagy I."/>
            <person name="Doyle S."/>
            <person name="Anderson J.B."/>
            <person name="Grigoriev I.V."/>
            <person name="Gueldener U."/>
            <person name="Muensterkoetter M."/>
            <person name="Nagy L.G."/>
        </authorList>
    </citation>
    <scope>NUCLEOTIDE SEQUENCE [LARGE SCALE GENOMIC DNA]</scope>
    <source>
        <strain evidence="9">C18/9</strain>
    </source>
</reference>
<dbReference type="InterPro" id="IPR013083">
    <property type="entry name" value="Znf_RING/FYVE/PHD"/>
</dbReference>
<dbReference type="Proteomes" id="UP000219338">
    <property type="component" value="Unassembled WGS sequence"/>
</dbReference>
<feature type="domain" description="RING-type" evidence="7">
    <location>
        <begin position="323"/>
        <end position="364"/>
    </location>
</feature>
<keyword evidence="9" id="KW-1185">Reference proteome</keyword>
<evidence type="ECO:0000256" key="3">
    <source>
        <dbReference type="ARBA" id="ARBA00022833"/>
    </source>
</evidence>
<dbReference type="InterPro" id="IPR027370">
    <property type="entry name" value="Znf-RING_euk"/>
</dbReference>
<dbReference type="OrthoDB" id="3049171at2759"/>
<dbReference type="PROSITE" id="PS00518">
    <property type="entry name" value="ZF_RING_1"/>
    <property type="match status" value="1"/>
</dbReference>
<dbReference type="SUPFAM" id="SSF57850">
    <property type="entry name" value="RING/U-box"/>
    <property type="match status" value="1"/>
</dbReference>